<keyword evidence="7" id="KW-0175">Coiled coil</keyword>
<dbReference type="PROSITE" id="PS00688">
    <property type="entry name" value="SIGMA54_INTERACT_3"/>
    <property type="match status" value="1"/>
</dbReference>
<dbReference type="Gene3D" id="3.40.50.2300">
    <property type="match status" value="1"/>
</dbReference>
<proteinExistence type="predicted"/>
<dbReference type="FunFam" id="3.40.50.300:FF:000006">
    <property type="entry name" value="DNA-binding transcriptional regulator NtrC"/>
    <property type="match status" value="1"/>
</dbReference>
<dbReference type="HOGENOM" id="CLU_000445_0_6_7"/>
<keyword evidence="6" id="KW-0597">Phosphoprotein</keyword>
<evidence type="ECO:0000256" key="2">
    <source>
        <dbReference type="ARBA" id="ARBA00022840"/>
    </source>
</evidence>
<keyword evidence="2" id="KW-0067">ATP-binding</keyword>
<dbReference type="InterPro" id="IPR002078">
    <property type="entry name" value="Sigma_54_int"/>
</dbReference>
<dbReference type="CDD" id="cd00009">
    <property type="entry name" value="AAA"/>
    <property type="match status" value="1"/>
</dbReference>
<keyword evidence="3" id="KW-0805">Transcription regulation</keyword>
<feature type="domain" description="Sigma-54 factor interaction" evidence="8">
    <location>
        <begin position="151"/>
        <end position="380"/>
    </location>
</feature>
<dbReference type="InterPro" id="IPR025662">
    <property type="entry name" value="Sigma_54_int_dom_ATP-bd_1"/>
</dbReference>
<evidence type="ECO:0000256" key="3">
    <source>
        <dbReference type="ARBA" id="ARBA00023015"/>
    </source>
</evidence>
<dbReference type="PANTHER" id="PTHR32071:SF123">
    <property type="entry name" value="DNA-BINDING TRANSCRIPTIONAL ACTIVATOR HYFR-RELATED"/>
    <property type="match status" value="1"/>
</dbReference>
<dbReference type="InterPro" id="IPR001789">
    <property type="entry name" value="Sig_transdc_resp-reg_receiver"/>
</dbReference>
<dbReference type="PROSITE" id="PS00675">
    <property type="entry name" value="SIGMA54_INTERACT_1"/>
    <property type="match status" value="1"/>
</dbReference>
<dbReference type="InterPro" id="IPR058031">
    <property type="entry name" value="AAA_lid_NorR"/>
</dbReference>
<dbReference type="Gene3D" id="1.10.8.60">
    <property type="match status" value="1"/>
</dbReference>
<dbReference type="GO" id="GO:0000160">
    <property type="term" value="P:phosphorelay signal transduction system"/>
    <property type="evidence" value="ECO:0007669"/>
    <property type="project" value="InterPro"/>
</dbReference>
<dbReference type="InterPro" id="IPR002197">
    <property type="entry name" value="HTH_Fis"/>
</dbReference>
<dbReference type="InterPro" id="IPR025943">
    <property type="entry name" value="Sigma_54_int_dom_ATP-bd_2"/>
</dbReference>
<protein>
    <submittedName>
        <fullName evidence="10">Transcriptional regulator</fullName>
    </submittedName>
</protein>
<dbReference type="SUPFAM" id="SSF46689">
    <property type="entry name" value="Homeodomain-like"/>
    <property type="match status" value="1"/>
</dbReference>
<keyword evidence="5" id="KW-0804">Transcription</keyword>
<evidence type="ECO:0000256" key="4">
    <source>
        <dbReference type="ARBA" id="ARBA00023125"/>
    </source>
</evidence>
<dbReference type="Proteomes" id="UP000019141">
    <property type="component" value="Unassembled WGS sequence"/>
</dbReference>
<evidence type="ECO:0000256" key="1">
    <source>
        <dbReference type="ARBA" id="ARBA00022741"/>
    </source>
</evidence>
<dbReference type="InterPro" id="IPR027417">
    <property type="entry name" value="P-loop_NTPase"/>
</dbReference>
<dbReference type="GO" id="GO:0005524">
    <property type="term" value="F:ATP binding"/>
    <property type="evidence" value="ECO:0007669"/>
    <property type="project" value="UniProtKB-KW"/>
</dbReference>
<gene>
    <name evidence="10" type="ORF">ETSY1_34860</name>
</gene>
<dbReference type="SUPFAM" id="SSF52540">
    <property type="entry name" value="P-loop containing nucleoside triphosphate hydrolases"/>
    <property type="match status" value="1"/>
</dbReference>
<dbReference type="GO" id="GO:0043565">
    <property type="term" value="F:sequence-specific DNA binding"/>
    <property type="evidence" value="ECO:0007669"/>
    <property type="project" value="InterPro"/>
</dbReference>
<evidence type="ECO:0000259" key="8">
    <source>
        <dbReference type="PROSITE" id="PS50045"/>
    </source>
</evidence>
<dbReference type="Pfam" id="PF25601">
    <property type="entry name" value="AAA_lid_14"/>
    <property type="match status" value="1"/>
</dbReference>
<reference evidence="10 11" key="1">
    <citation type="journal article" date="2014" name="Nature">
        <title>An environmental bacterial taxon with a large and distinct metabolic repertoire.</title>
        <authorList>
            <person name="Wilson M.C."/>
            <person name="Mori T."/>
            <person name="Ruckert C."/>
            <person name="Uria A.R."/>
            <person name="Helf M.J."/>
            <person name="Takada K."/>
            <person name="Gernert C."/>
            <person name="Steffens U.A."/>
            <person name="Heycke N."/>
            <person name="Schmitt S."/>
            <person name="Rinke C."/>
            <person name="Helfrich E.J."/>
            <person name="Brachmann A.O."/>
            <person name="Gurgui C."/>
            <person name="Wakimoto T."/>
            <person name="Kracht M."/>
            <person name="Crusemann M."/>
            <person name="Hentschel U."/>
            <person name="Abe I."/>
            <person name="Matsunaga S."/>
            <person name="Kalinowski J."/>
            <person name="Takeyama H."/>
            <person name="Piel J."/>
        </authorList>
    </citation>
    <scope>NUCLEOTIDE SEQUENCE [LARGE SCALE GENOMIC DNA]</scope>
    <source>
        <strain evidence="11">TSY1</strain>
    </source>
</reference>
<organism evidence="10 11">
    <name type="scientific">Entotheonella factor</name>
    <dbReference type="NCBI Taxonomy" id="1429438"/>
    <lineage>
        <taxon>Bacteria</taxon>
        <taxon>Pseudomonadati</taxon>
        <taxon>Nitrospinota/Tectimicrobiota group</taxon>
        <taxon>Candidatus Tectimicrobiota</taxon>
        <taxon>Candidatus Entotheonellia</taxon>
        <taxon>Candidatus Entotheonellales</taxon>
        <taxon>Candidatus Entotheonellaceae</taxon>
        <taxon>Candidatus Entotheonella</taxon>
    </lineage>
</organism>
<dbReference type="InterPro" id="IPR025944">
    <property type="entry name" value="Sigma_54_int_dom_CS"/>
</dbReference>
<dbReference type="Gene3D" id="3.40.50.300">
    <property type="entry name" value="P-loop containing nucleotide triphosphate hydrolases"/>
    <property type="match status" value="1"/>
</dbReference>
<dbReference type="Pfam" id="PF02954">
    <property type="entry name" value="HTH_8"/>
    <property type="match status" value="1"/>
</dbReference>
<evidence type="ECO:0000313" key="11">
    <source>
        <dbReference type="Proteomes" id="UP000019141"/>
    </source>
</evidence>
<feature type="coiled-coil region" evidence="7">
    <location>
        <begin position="92"/>
        <end position="141"/>
    </location>
</feature>
<dbReference type="GO" id="GO:0006355">
    <property type="term" value="P:regulation of DNA-templated transcription"/>
    <property type="evidence" value="ECO:0007669"/>
    <property type="project" value="InterPro"/>
</dbReference>
<evidence type="ECO:0000313" key="10">
    <source>
        <dbReference type="EMBL" id="ETW94447.1"/>
    </source>
</evidence>
<dbReference type="PROSITE" id="PS00676">
    <property type="entry name" value="SIGMA54_INTERACT_2"/>
    <property type="match status" value="1"/>
</dbReference>
<dbReference type="InterPro" id="IPR009057">
    <property type="entry name" value="Homeodomain-like_sf"/>
</dbReference>
<dbReference type="Pfam" id="PF00072">
    <property type="entry name" value="Response_reg"/>
    <property type="match status" value="1"/>
</dbReference>
<dbReference type="SUPFAM" id="SSF52172">
    <property type="entry name" value="CheY-like"/>
    <property type="match status" value="1"/>
</dbReference>
<dbReference type="SMART" id="SM00382">
    <property type="entry name" value="AAA"/>
    <property type="match status" value="1"/>
</dbReference>
<comment type="caution">
    <text evidence="10">The sequence shown here is derived from an EMBL/GenBank/DDBJ whole genome shotgun (WGS) entry which is preliminary data.</text>
</comment>
<name>W4L8U8_ENTF1</name>
<evidence type="ECO:0000256" key="6">
    <source>
        <dbReference type="PROSITE-ProRule" id="PRU00169"/>
    </source>
</evidence>
<evidence type="ECO:0000256" key="5">
    <source>
        <dbReference type="ARBA" id="ARBA00023163"/>
    </source>
</evidence>
<dbReference type="Pfam" id="PF00158">
    <property type="entry name" value="Sigma54_activat"/>
    <property type="match status" value="1"/>
</dbReference>
<keyword evidence="11" id="KW-1185">Reference proteome</keyword>
<feature type="modified residue" description="4-aspartylphosphate" evidence="6">
    <location>
        <position position="23"/>
    </location>
</feature>
<dbReference type="PATRIC" id="fig|1429438.4.peg.6560"/>
<feature type="domain" description="Response regulatory" evidence="9">
    <location>
        <begin position="1"/>
        <end position="90"/>
    </location>
</feature>
<dbReference type="InterPro" id="IPR011006">
    <property type="entry name" value="CheY-like_superfamily"/>
</dbReference>
<keyword evidence="1" id="KW-0547">Nucleotide-binding</keyword>
<keyword evidence="4" id="KW-0238">DNA-binding</keyword>
<evidence type="ECO:0000256" key="7">
    <source>
        <dbReference type="SAM" id="Coils"/>
    </source>
</evidence>
<dbReference type="InterPro" id="IPR003593">
    <property type="entry name" value="AAA+_ATPase"/>
</dbReference>
<evidence type="ECO:0000259" key="9">
    <source>
        <dbReference type="PROSITE" id="PS50110"/>
    </source>
</evidence>
<dbReference type="PROSITE" id="PS50045">
    <property type="entry name" value="SIGMA54_INTERACT_4"/>
    <property type="match status" value="1"/>
</dbReference>
<dbReference type="PANTHER" id="PTHR32071">
    <property type="entry name" value="TRANSCRIPTIONAL REGULATORY PROTEIN"/>
    <property type="match status" value="1"/>
</dbReference>
<dbReference type="EMBL" id="AZHW01001068">
    <property type="protein sequence ID" value="ETW94447.1"/>
    <property type="molecule type" value="Genomic_DNA"/>
</dbReference>
<sequence>MARDGENALEQLQHTLPDLILLDVKMPGIDGFETCRRLKASERTHDIPVIFMTALTDTVDKVQGFQAGAVDYVTKPIDHEEVLARVTTHLTLRRLQARLEQQNDELEYRVEQRTAELAKALEEVEQLKNRLQAENVYLREEIKLQHNFDDIIGQSPALKKVLSRVEQVAATDATVMILGETGTGKELIARAVHTLSPRQSRPLIKINCAALPVNLIESELFGHEKGAFTGVLARKSGRFELADGGTIFLDEVGDLPLELQAKLLRALQEGEFERLGGTQTLRVDVRVIAATNRNLEQAIRDGSFREDLYYRLNVFPVTPPPLRERPEDIPLLVQFFTKKFGTKLGKSIDTIPETVMAALQAYAWPGNVRELENIIERAVILSPDHALVLDEPLTATRRSDRPAWPTDKLEDIEREHILHILNDTDWRIAGMRGAADRLGLNPSTLRSRMQKLGIRKRSNTS</sequence>
<dbReference type="AlphaFoldDB" id="W4L8U8"/>
<dbReference type="SMART" id="SM00448">
    <property type="entry name" value="REC"/>
    <property type="match status" value="1"/>
</dbReference>
<dbReference type="PROSITE" id="PS50110">
    <property type="entry name" value="RESPONSE_REGULATORY"/>
    <property type="match status" value="1"/>
</dbReference>
<accession>W4L8U8</accession>
<dbReference type="Gene3D" id="1.10.10.60">
    <property type="entry name" value="Homeodomain-like"/>
    <property type="match status" value="1"/>
</dbReference>